<reference evidence="4 5" key="1">
    <citation type="journal article" date="2018" name="Mol. Ecol.">
        <title>The obligate alkalophilic soda-lake fungus Sodiomyces alkalinus has shifted to a protein diet.</title>
        <authorList>
            <person name="Grum-Grzhimaylo A.A."/>
            <person name="Falkoski D.L."/>
            <person name="van den Heuvel J."/>
            <person name="Valero-Jimenez C.A."/>
            <person name="Min B."/>
            <person name="Choi I.G."/>
            <person name="Lipzen A."/>
            <person name="Daum C.G."/>
            <person name="Aanen D.K."/>
            <person name="Tsang A."/>
            <person name="Henrissat B."/>
            <person name="Bilanenko E.N."/>
            <person name="de Vries R.P."/>
            <person name="van Kan J.A.L."/>
            <person name="Grigoriev I.V."/>
            <person name="Debets A.J.M."/>
        </authorList>
    </citation>
    <scope>NUCLEOTIDE SEQUENCE [LARGE SCALE GENOMIC DNA]</scope>
    <source>
        <strain evidence="4 5">F11</strain>
    </source>
</reference>
<evidence type="ECO:0000256" key="3">
    <source>
        <dbReference type="SAM" id="SignalP"/>
    </source>
</evidence>
<accession>A0A3N2Q5P4</accession>
<keyword evidence="5" id="KW-1185">Reference proteome</keyword>
<protein>
    <submittedName>
        <fullName evidence="4">Uncharacterized protein</fullName>
    </submittedName>
</protein>
<feature type="compositionally biased region" description="Low complexity" evidence="1">
    <location>
        <begin position="164"/>
        <end position="173"/>
    </location>
</feature>
<feature type="transmembrane region" description="Helical" evidence="2">
    <location>
        <begin position="289"/>
        <end position="311"/>
    </location>
</feature>
<gene>
    <name evidence="4" type="ORF">SODALDRAFT_318758</name>
</gene>
<feature type="signal peptide" evidence="3">
    <location>
        <begin position="1"/>
        <end position="19"/>
    </location>
</feature>
<keyword evidence="2" id="KW-0472">Membrane</keyword>
<dbReference type="OrthoDB" id="2596908at2759"/>
<dbReference type="Proteomes" id="UP000272025">
    <property type="component" value="Unassembled WGS sequence"/>
</dbReference>
<proteinExistence type="predicted"/>
<dbReference type="EMBL" id="ML119051">
    <property type="protein sequence ID" value="ROT41978.1"/>
    <property type="molecule type" value="Genomic_DNA"/>
</dbReference>
<dbReference type="RefSeq" id="XP_028469784.1">
    <property type="nucleotide sequence ID" value="XM_028609402.1"/>
</dbReference>
<dbReference type="GeneID" id="39577880"/>
<evidence type="ECO:0000256" key="2">
    <source>
        <dbReference type="SAM" id="Phobius"/>
    </source>
</evidence>
<organism evidence="4 5">
    <name type="scientific">Sodiomyces alkalinus (strain CBS 110278 / VKM F-3762 / F11)</name>
    <name type="common">Alkaliphilic filamentous fungus</name>
    <dbReference type="NCBI Taxonomy" id="1314773"/>
    <lineage>
        <taxon>Eukaryota</taxon>
        <taxon>Fungi</taxon>
        <taxon>Dikarya</taxon>
        <taxon>Ascomycota</taxon>
        <taxon>Pezizomycotina</taxon>
        <taxon>Sordariomycetes</taxon>
        <taxon>Hypocreomycetidae</taxon>
        <taxon>Glomerellales</taxon>
        <taxon>Plectosphaerellaceae</taxon>
        <taxon>Sodiomyces</taxon>
    </lineage>
</organism>
<feature type="region of interest" description="Disordered" evidence="1">
    <location>
        <begin position="46"/>
        <end position="73"/>
    </location>
</feature>
<keyword evidence="2" id="KW-0812">Transmembrane</keyword>
<evidence type="ECO:0000313" key="4">
    <source>
        <dbReference type="EMBL" id="ROT41978.1"/>
    </source>
</evidence>
<evidence type="ECO:0000256" key="1">
    <source>
        <dbReference type="SAM" id="MobiDB-lite"/>
    </source>
</evidence>
<dbReference type="AlphaFoldDB" id="A0A3N2Q5P4"/>
<keyword evidence="2" id="KW-1133">Transmembrane helix</keyword>
<feature type="region of interest" description="Disordered" evidence="1">
    <location>
        <begin position="157"/>
        <end position="184"/>
    </location>
</feature>
<name>A0A3N2Q5P4_SODAK</name>
<dbReference type="STRING" id="1314773.A0A3N2Q5P4"/>
<keyword evidence="3" id="KW-0732">Signal</keyword>
<sequence length="337" mass="36659">MYWTTALSTATLLAPHTLAEIIPLPADPSIHAGSSGLLQHHAQDMSSQYISRRQSSPEDETQGAAPLTPDGSMDWDAWDSRTVAACMQALGRLDTASNPSGTSICYNLPMLNRTSGIFGADLRLFKVSEPSGSWVNIPPENIEVTVGFRGAAVSAVDPNRGEAQQQQQQQQQQNRVKRQDNAGQRNRTTELLQTYFFIGQIGREHMEANMTSAEIEALVMPILTLSATNPDGVTLTTNVSSNEAAFLTGVFSDEENLSDFTRADRAVANITRALENAEVAFVLPGVQILIFPIGLVIIAVWTLIGVAAYGFGTYERVQYAESFKRRQALAGNARSRI</sequence>
<feature type="chain" id="PRO_5017993888" evidence="3">
    <location>
        <begin position="20"/>
        <end position="337"/>
    </location>
</feature>
<evidence type="ECO:0000313" key="5">
    <source>
        <dbReference type="Proteomes" id="UP000272025"/>
    </source>
</evidence>